<keyword evidence="1" id="KW-0472">Membrane</keyword>
<dbReference type="Pfam" id="PF04247">
    <property type="entry name" value="SirB"/>
    <property type="match status" value="1"/>
</dbReference>
<reference evidence="3" key="1">
    <citation type="submission" date="2016-06" db="EMBL/GenBank/DDBJ databases">
        <authorList>
            <person name="Radolfova-Krizova L."/>
            <person name="Nemec A."/>
        </authorList>
    </citation>
    <scope>NUCLEOTIDE SEQUENCE [LARGE SCALE GENOMIC DNA]</scope>
    <source>
        <strain evidence="3">ANC 4275</strain>
    </source>
</reference>
<dbReference type="Proteomes" id="UP000185753">
    <property type="component" value="Unassembled WGS sequence"/>
</dbReference>
<dbReference type="EMBL" id="LZDS01000026">
    <property type="protein sequence ID" value="OBX28258.1"/>
    <property type="molecule type" value="Genomic_DNA"/>
</dbReference>
<dbReference type="STRING" id="1443941.A9J31_06760"/>
<evidence type="ECO:0000313" key="2">
    <source>
        <dbReference type="EMBL" id="OBX28258.1"/>
    </source>
</evidence>
<proteinExistence type="predicted"/>
<evidence type="ECO:0000313" key="3">
    <source>
        <dbReference type="Proteomes" id="UP000185753"/>
    </source>
</evidence>
<protein>
    <submittedName>
        <fullName evidence="2">Invasion protein expression up-regulator SirB</fullName>
    </submittedName>
</protein>
<feature type="transmembrane region" description="Helical" evidence="1">
    <location>
        <begin position="74"/>
        <end position="94"/>
    </location>
</feature>
<feature type="transmembrane region" description="Helical" evidence="1">
    <location>
        <begin position="106"/>
        <end position="125"/>
    </location>
</feature>
<feature type="transmembrane region" description="Helical" evidence="1">
    <location>
        <begin position="45"/>
        <end position="68"/>
    </location>
</feature>
<keyword evidence="1" id="KW-1133">Transmembrane helix</keyword>
<accession>A0A1A7R9W1</accession>
<dbReference type="RefSeq" id="WP_067765556.1">
    <property type="nucleotide sequence ID" value="NZ_CP183909.1"/>
</dbReference>
<keyword evidence="1" id="KW-0812">Transmembrane</keyword>
<sequence>METQLLIKIIHMCGVALGCFAILIRAFTLFKGTQGNLPNPAGRKLFVALQHGSMTLIALTGLVLLYMKNFDVQPWFYAKVVLFLVLLSSLSKAYKKDDNAMLVQRRAGLFIAAVALISIITLVIIKPVFG</sequence>
<feature type="transmembrane region" description="Helical" evidence="1">
    <location>
        <begin position="6"/>
        <end position="24"/>
    </location>
</feature>
<dbReference type="AlphaFoldDB" id="A0A1A7R9W1"/>
<gene>
    <name evidence="2" type="ORF">A9J31_06760</name>
</gene>
<comment type="caution">
    <text evidence="2">The sequence shown here is derived from an EMBL/GenBank/DDBJ whole genome shotgun (WGS) entry which is preliminary data.</text>
</comment>
<evidence type="ECO:0000256" key="1">
    <source>
        <dbReference type="SAM" id="Phobius"/>
    </source>
</evidence>
<dbReference type="OrthoDB" id="6713299at2"/>
<name>A0A1A7R9W1_9GAMM</name>
<organism evidence="2 3">
    <name type="scientific">Acinetobacter gandensis</name>
    <dbReference type="NCBI Taxonomy" id="1443941"/>
    <lineage>
        <taxon>Bacteria</taxon>
        <taxon>Pseudomonadati</taxon>
        <taxon>Pseudomonadota</taxon>
        <taxon>Gammaproteobacteria</taxon>
        <taxon>Moraxellales</taxon>
        <taxon>Moraxellaceae</taxon>
        <taxon>Acinetobacter</taxon>
    </lineage>
</organism>
<dbReference type="InterPro" id="IPR007360">
    <property type="entry name" value="SirB"/>
</dbReference>
<keyword evidence="3" id="KW-1185">Reference proteome</keyword>